<organism evidence="1 2">
    <name type="scientific">Liparis tanakae</name>
    <name type="common">Tanaka's snailfish</name>
    <dbReference type="NCBI Taxonomy" id="230148"/>
    <lineage>
        <taxon>Eukaryota</taxon>
        <taxon>Metazoa</taxon>
        <taxon>Chordata</taxon>
        <taxon>Craniata</taxon>
        <taxon>Vertebrata</taxon>
        <taxon>Euteleostomi</taxon>
        <taxon>Actinopterygii</taxon>
        <taxon>Neopterygii</taxon>
        <taxon>Teleostei</taxon>
        <taxon>Neoteleostei</taxon>
        <taxon>Acanthomorphata</taxon>
        <taxon>Eupercaria</taxon>
        <taxon>Perciformes</taxon>
        <taxon>Cottioidei</taxon>
        <taxon>Cottales</taxon>
        <taxon>Liparidae</taxon>
        <taxon>Liparis</taxon>
    </lineage>
</organism>
<protein>
    <submittedName>
        <fullName evidence="1">Uncharacterized protein</fullName>
    </submittedName>
</protein>
<proteinExistence type="predicted"/>
<gene>
    <name evidence="1" type="ORF">EYF80_021052</name>
</gene>
<dbReference type="AlphaFoldDB" id="A0A4Z2HSV8"/>
<accession>A0A4Z2HSV8</accession>
<keyword evidence="2" id="KW-1185">Reference proteome</keyword>
<name>A0A4Z2HSV8_9TELE</name>
<sequence>MSQLNDWSGEDGALTTCQLARARDVLVHAVQRKDCPRCTLRLPQVHTQTAPGAPSDCPRCTQTAPGAHSDCPRCILGLPQVHPQTAPGAHSDCPRCILGLPQVHTRTAPGAYSDCPRCTLRLPQVHTQTAPGAYSECPRCTLGLPQVHTQNAPGAHSDCPRCTLGLPQVIYFLFIWIMEIVGNGQEVGLGVNVAEKSLTPLPPRRSPTTPTYTSGPTLQPPSSPFFDVISLTVVAPRCPDRFERHAVDRSSNVTRECSDQTQEETARVFCFAVIAEKVLKDGTEEVRFSPTE</sequence>
<reference evidence="1 2" key="1">
    <citation type="submission" date="2019-03" db="EMBL/GenBank/DDBJ databases">
        <title>First draft genome of Liparis tanakae, snailfish: a comprehensive survey of snailfish specific genes.</title>
        <authorList>
            <person name="Kim W."/>
            <person name="Song I."/>
            <person name="Jeong J.-H."/>
            <person name="Kim D."/>
            <person name="Kim S."/>
            <person name="Ryu S."/>
            <person name="Song J.Y."/>
            <person name="Lee S.K."/>
        </authorList>
    </citation>
    <scope>NUCLEOTIDE SEQUENCE [LARGE SCALE GENOMIC DNA]</scope>
    <source>
        <tissue evidence="1">Muscle</tissue>
    </source>
</reference>
<dbReference type="EMBL" id="SRLO01000185">
    <property type="protein sequence ID" value="TNN68740.1"/>
    <property type="molecule type" value="Genomic_DNA"/>
</dbReference>
<dbReference type="Proteomes" id="UP000314294">
    <property type="component" value="Unassembled WGS sequence"/>
</dbReference>
<evidence type="ECO:0000313" key="2">
    <source>
        <dbReference type="Proteomes" id="UP000314294"/>
    </source>
</evidence>
<comment type="caution">
    <text evidence="1">The sequence shown here is derived from an EMBL/GenBank/DDBJ whole genome shotgun (WGS) entry which is preliminary data.</text>
</comment>
<evidence type="ECO:0000313" key="1">
    <source>
        <dbReference type="EMBL" id="TNN68740.1"/>
    </source>
</evidence>